<dbReference type="Pfam" id="PF15008">
    <property type="entry name" value="DUF4518"/>
    <property type="match status" value="1"/>
</dbReference>
<evidence type="ECO:0000313" key="3">
    <source>
        <dbReference type="Proteomes" id="UP000887567"/>
    </source>
</evidence>
<organism evidence="2 3">
    <name type="scientific">Exaiptasia diaphana</name>
    <name type="common">Tropical sea anemone</name>
    <name type="synonym">Aiptasia pulchella</name>
    <dbReference type="NCBI Taxonomy" id="2652724"/>
    <lineage>
        <taxon>Eukaryota</taxon>
        <taxon>Metazoa</taxon>
        <taxon>Cnidaria</taxon>
        <taxon>Anthozoa</taxon>
        <taxon>Hexacorallia</taxon>
        <taxon>Actiniaria</taxon>
        <taxon>Aiptasiidae</taxon>
        <taxon>Exaiptasia</taxon>
    </lineage>
</organism>
<proteinExistence type="predicted"/>
<dbReference type="AlphaFoldDB" id="A0A913Y924"/>
<dbReference type="EnsemblMetazoa" id="XM_021060518.2">
    <property type="protein sequence ID" value="XP_020916177.1"/>
    <property type="gene ID" value="LOC110253586"/>
</dbReference>
<keyword evidence="3" id="KW-1185">Reference proteome</keyword>
<sequence length="302" mass="33977">MLTEKEKEFARELLERIELRDLITLTDTVTNRAVSTENRKEATDAILLYSVNAAQLLRRKKVKRDHLYQYLAEKGHVESVAADKAHLCRRVLKLWGNTDEFDKDDDDDYGDFNDSPEVDPPKTKPVASNPGNKGAITAVDGQALAQHFIPWFYSILNSLPGHGHNADDQWGDHHFWSDAKCNIIMLSEQHVQEECQGSEAVSTKLAQVVSNEKLFFNVNTPSIKGDINSYGLVRILAGGTVHRFDTCLGIFEQTFGLIRDPHADNNWKIKFTNLRLKSQSQLQGNERQSLGAPDAGPLSLKH</sequence>
<feature type="region of interest" description="Disordered" evidence="1">
    <location>
        <begin position="282"/>
        <end position="302"/>
    </location>
</feature>
<feature type="region of interest" description="Disordered" evidence="1">
    <location>
        <begin position="105"/>
        <end position="134"/>
    </location>
</feature>
<dbReference type="RefSeq" id="XP_020916177.1">
    <property type="nucleotide sequence ID" value="XM_021060518.2"/>
</dbReference>
<evidence type="ECO:0000313" key="2">
    <source>
        <dbReference type="EnsemblMetazoa" id="XP_020916177.1"/>
    </source>
</evidence>
<dbReference type="InterPro" id="IPR026698">
    <property type="entry name" value="UPF_C3orf38"/>
</dbReference>
<dbReference type="GeneID" id="110253586"/>
<dbReference type="PANTHER" id="PTHR21084:SF1">
    <property type="entry name" value="DENSE INCISORS"/>
    <property type="match status" value="1"/>
</dbReference>
<dbReference type="OMA" id="AKEYWCE"/>
<reference evidence="2" key="1">
    <citation type="submission" date="2022-11" db="UniProtKB">
        <authorList>
            <consortium name="EnsemblMetazoa"/>
        </authorList>
    </citation>
    <scope>IDENTIFICATION</scope>
</reference>
<accession>A0A913Y924</accession>
<dbReference type="OrthoDB" id="6407068at2759"/>
<dbReference type="PANTHER" id="PTHR21084">
    <property type="entry name" value="DENSE INCISORS"/>
    <property type="match status" value="1"/>
</dbReference>
<name>A0A913Y924_EXADI</name>
<feature type="compositionally biased region" description="Acidic residues" evidence="1">
    <location>
        <begin position="105"/>
        <end position="117"/>
    </location>
</feature>
<dbReference type="Proteomes" id="UP000887567">
    <property type="component" value="Unplaced"/>
</dbReference>
<dbReference type="KEGG" id="epa:110253586"/>
<protein>
    <submittedName>
        <fullName evidence="2">Uncharacterized protein</fullName>
    </submittedName>
</protein>
<evidence type="ECO:0000256" key="1">
    <source>
        <dbReference type="SAM" id="MobiDB-lite"/>
    </source>
</evidence>